<dbReference type="OrthoDB" id="10437340at2759"/>
<evidence type="ECO:0000313" key="9">
    <source>
        <dbReference type="EMBL" id="AIG56037.1"/>
    </source>
</evidence>
<dbReference type="InterPro" id="IPR002200">
    <property type="entry name" value="Elicitin"/>
</dbReference>
<dbReference type="AlphaFoldDB" id="A0A0A7CMD9"/>
<accession>A0A0A7CMD9</accession>
<reference evidence="9 11" key="1">
    <citation type="journal article" date="2014" name="Genome Biol. Evol.">
        <title>The secreted proteins of Achlya hypogyna and Thraustotheca clavata identify the ancestral oomycete secretome and reveal gene acquisitions by horizontal gene transfer.</title>
        <authorList>
            <person name="Misner I."/>
            <person name="Blouin N."/>
            <person name="Leonard G."/>
            <person name="Richards T.A."/>
            <person name="Lane C.E."/>
        </authorList>
    </citation>
    <scope>NUCLEOTIDE SEQUENCE</scope>
    <source>
        <strain evidence="9 11">ATCC 48635</strain>
    </source>
</reference>
<sequence length="176" mass="17874">MHASAILVAALIAVATAHGDEPHADPKMPCTEAQTANVTKWFTTPINPGCTLALSTVTSPLQLVGNMTDADLLKICGNKDCMTYIHDGLHALPSCVATVGTQSGNANAALDAAHDKCHSLMHKDDNMTSGHGNSTSGPAITTVPGNKTTTPAATSGAARASITAIALTAVATVMMN</sequence>
<evidence type="ECO:0000256" key="1">
    <source>
        <dbReference type="ARBA" id="ARBA00004613"/>
    </source>
</evidence>
<comment type="similarity">
    <text evidence="2 6">Belongs to the elicitin family.</text>
</comment>
<dbReference type="EMBL" id="KM038576">
    <property type="protein sequence ID" value="AIG56037.1"/>
    <property type="molecule type" value="Genomic_DNA"/>
</dbReference>
<dbReference type="Pfam" id="PF00964">
    <property type="entry name" value="Elicitin"/>
    <property type="match status" value="1"/>
</dbReference>
<evidence type="ECO:0000313" key="10">
    <source>
        <dbReference type="EMBL" id="OQR89783.1"/>
    </source>
</evidence>
<keyword evidence="3 6" id="KW-0964">Secreted</keyword>
<protein>
    <recommendedName>
        <fullName evidence="6">Elicitin</fullName>
    </recommendedName>
</protein>
<comment type="subcellular location">
    <subcellularLocation>
        <location evidence="1 6">Secreted</location>
    </subcellularLocation>
</comment>
<keyword evidence="11" id="KW-1185">Reference proteome</keyword>
<keyword evidence="8" id="KW-0732">Signal</keyword>
<dbReference type="GO" id="GO:0052040">
    <property type="term" value="P:symbiont-mediated perturbation of host programmed cell death"/>
    <property type="evidence" value="ECO:0007669"/>
    <property type="project" value="UniProtKB-UniRule"/>
</dbReference>
<proteinExistence type="inferred from homology"/>
<keyword evidence="4 6" id="KW-0928">Hypersensitive response elicitation</keyword>
<evidence type="ECO:0000256" key="8">
    <source>
        <dbReference type="SAM" id="SignalP"/>
    </source>
</evidence>
<dbReference type="Gene3D" id="1.10.239.10">
    <property type="entry name" value="Elicitin domain"/>
    <property type="match status" value="1"/>
</dbReference>
<gene>
    <name evidence="10" type="ORF">ACHHYP_06054</name>
</gene>
<dbReference type="Proteomes" id="UP000243579">
    <property type="component" value="Unassembled WGS sequence"/>
</dbReference>
<evidence type="ECO:0000256" key="7">
    <source>
        <dbReference type="SAM" id="MobiDB-lite"/>
    </source>
</evidence>
<feature type="chain" id="PRO_5002038036" description="Elicitin" evidence="8">
    <location>
        <begin position="20"/>
        <end position="176"/>
    </location>
</feature>
<evidence type="ECO:0000256" key="2">
    <source>
        <dbReference type="ARBA" id="ARBA00009544"/>
    </source>
</evidence>
<dbReference type="GO" id="GO:0005576">
    <property type="term" value="C:extracellular region"/>
    <property type="evidence" value="ECO:0007669"/>
    <property type="project" value="UniProtKB-SubCell"/>
</dbReference>
<dbReference type="EMBL" id="JNBR01000736">
    <property type="protein sequence ID" value="OQR89783.1"/>
    <property type="molecule type" value="Genomic_DNA"/>
</dbReference>
<dbReference type="InterPro" id="IPR036470">
    <property type="entry name" value="Elicitin_sf"/>
</dbReference>
<keyword evidence="5 6" id="KW-1015">Disulfide bond</keyword>
<evidence type="ECO:0000256" key="5">
    <source>
        <dbReference type="ARBA" id="ARBA00023157"/>
    </source>
</evidence>
<feature type="region of interest" description="Disordered" evidence="7">
    <location>
        <begin position="125"/>
        <end position="145"/>
    </location>
</feature>
<name>A0A0A7CMD9_ACHHY</name>
<evidence type="ECO:0000256" key="4">
    <source>
        <dbReference type="ARBA" id="ARBA00022978"/>
    </source>
</evidence>
<feature type="signal peptide" evidence="8">
    <location>
        <begin position="1"/>
        <end position="19"/>
    </location>
</feature>
<evidence type="ECO:0000313" key="11">
    <source>
        <dbReference type="Proteomes" id="UP000243579"/>
    </source>
</evidence>
<comment type="function">
    <text evidence="6">Induces local and distal defense responses (incompatible hypersensitive reaction) in plants from the solanaceae and cruciferae families. Elicits leaf necrosis and causes the accumulation of pathogenesis-related proteins. Might interact with the lipidic molecules of the plasma membrane.</text>
</comment>
<evidence type="ECO:0000256" key="6">
    <source>
        <dbReference type="RuleBase" id="RU368111"/>
    </source>
</evidence>
<feature type="compositionally biased region" description="Polar residues" evidence="7">
    <location>
        <begin position="127"/>
        <end position="145"/>
    </location>
</feature>
<organism evidence="9">
    <name type="scientific">Achlya hypogyna</name>
    <name type="common">Oomycete</name>
    <name type="synonym">Protoachlya hypogyna</name>
    <dbReference type="NCBI Taxonomy" id="1202772"/>
    <lineage>
        <taxon>Eukaryota</taxon>
        <taxon>Sar</taxon>
        <taxon>Stramenopiles</taxon>
        <taxon>Oomycota</taxon>
        <taxon>Saprolegniomycetes</taxon>
        <taxon>Saprolegniales</taxon>
        <taxon>Achlyaceae</taxon>
        <taxon>Achlya</taxon>
    </lineage>
</organism>
<evidence type="ECO:0000256" key="3">
    <source>
        <dbReference type="ARBA" id="ARBA00022525"/>
    </source>
</evidence>